<evidence type="ECO:0000313" key="1">
    <source>
        <dbReference type="EMBL" id="PSK89639.1"/>
    </source>
</evidence>
<reference evidence="1 2" key="1">
    <citation type="submission" date="2018-03" db="EMBL/GenBank/DDBJ databases">
        <title>Genomic Encyclopedia of Archaeal and Bacterial Type Strains, Phase II (KMG-II): from individual species to whole genera.</title>
        <authorList>
            <person name="Goeker M."/>
        </authorList>
    </citation>
    <scope>NUCLEOTIDE SEQUENCE [LARGE SCALE GENOMIC DNA]</scope>
    <source>
        <strain evidence="1 2">DSM 45312</strain>
    </source>
</reference>
<comment type="caution">
    <text evidence="1">The sequence shown here is derived from an EMBL/GenBank/DDBJ whole genome shotgun (WGS) entry which is preliminary data.</text>
</comment>
<sequence>MSVAIPDGVSLSVSIVQVIDGGEPDDSGLCFAGMRSPLSGGFGPHCACAAAALPYDLWESIERHDLYSRGTSIWVRTITPDDTTPLPEGAVVLETHTVIVGTI</sequence>
<organism evidence="1 2">
    <name type="scientific">Murinocardiopsis flavida</name>
    <dbReference type="NCBI Taxonomy" id="645275"/>
    <lineage>
        <taxon>Bacteria</taxon>
        <taxon>Bacillati</taxon>
        <taxon>Actinomycetota</taxon>
        <taxon>Actinomycetes</taxon>
        <taxon>Streptosporangiales</taxon>
        <taxon>Nocardiopsidaceae</taxon>
        <taxon>Murinocardiopsis</taxon>
    </lineage>
</organism>
<protein>
    <submittedName>
        <fullName evidence="1">Uncharacterized protein</fullName>
    </submittedName>
</protein>
<proteinExistence type="predicted"/>
<dbReference type="OrthoDB" id="3429464at2"/>
<dbReference type="AlphaFoldDB" id="A0A2P8CXG1"/>
<dbReference type="RefSeq" id="WP_106586087.1">
    <property type="nucleotide sequence ID" value="NZ_PYGA01000025.1"/>
</dbReference>
<evidence type="ECO:0000313" key="2">
    <source>
        <dbReference type="Proteomes" id="UP000240542"/>
    </source>
</evidence>
<gene>
    <name evidence="1" type="ORF">CLV63_12533</name>
</gene>
<keyword evidence="2" id="KW-1185">Reference proteome</keyword>
<accession>A0A2P8CXG1</accession>
<name>A0A2P8CXG1_9ACTN</name>
<dbReference type="Proteomes" id="UP000240542">
    <property type="component" value="Unassembled WGS sequence"/>
</dbReference>
<dbReference type="EMBL" id="PYGA01000025">
    <property type="protein sequence ID" value="PSK89639.1"/>
    <property type="molecule type" value="Genomic_DNA"/>
</dbReference>